<gene>
    <name evidence="12" type="ORF">AJ85_14770</name>
    <name evidence="11" type="ORF">BALCAV_0207600</name>
</gene>
<protein>
    <recommendedName>
        <fullName evidence="7">Glucosyl-3-phosphoglycerate synthase</fullName>
        <ecNumber evidence="6">2.4.1.266</ecNumber>
    </recommendedName>
</protein>
<dbReference type="OrthoDB" id="396512at2"/>
<dbReference type="InterPro" id="IPR050256">
    <property type="entry name" value="Glycosyltransferase_2"/>
</dbReference>
<dbReference type="InterPro" id="IPR001173">
    <property type="entry name" value="Glyco_trans_2-like"/>
</dbReference>
<evidence type="ECO:0000256" key="5">
    <source>
        <dbReference type="ARBA" id="ARBA00022842"/>
    </source>
</evidence>
<evidence type="ECO:0000256" key="3">
    <source>
        <dbReference type="ARBA" id="ARBA00022676"/>
    </source>
</evidence>
<dbReference type="Proteomes" id="UP000002754">
    <property type="component" value="Unassembled WGS sequence"/>
</dbReference>
<evidence type="ECO:0000256" key="2">
    <source>
        <dbReference type="ARBA" id="ARBA00006739"/>
    </source>
</evidence>
<keyword evidence="3" id="KW-0328">Glycosyltransferase</keyword>
<evidence type="ECO:0000313" key="12">
    <source>
        <dbReference type="EMBL" id="THG89865.1"/>
    </source>
</evidence>
<dbReference type="Pfam" id="PF00535">
    <property type="entry name" value="Glycos_transf_2"/>
    <property type="match status" value="1"/>
</dbReference>
<evidence type="ECO:0000313" key="14">
    <source>
        <dbReference type="Proteomes" id="UP000297014"/>
    </source>
</evidence>
<evidence type="ECO:0000256" key="6">
    <source>
        <dbReference type="ARBA" id="ARBA00039022"/>
    </source>
</evidence>
<accession>A0A094XGJ8</accession>
<dbReference type="EMBL" id="ALPT02000019">
    <property type="protein sequence ID" value="KGA97890.1"/>
    <property type="molecule type" value="Genomic_DNA"/>
</dbReference>
<evidence type="ECO:0000256" key="8">
    <source>
        <dbReference type="ARBA" id="ARBA00048689"/>
    </source>
</evidence>
<dbReference type="STRING" id="1218173.BALCAV_0207600"/>
<evidence type="ECO:0000256" key="9">
    <source>
        <dbReference type="ARBA" id="ARBA00048997"/>
    </source>
</evidence>
<dbReference type="eggNOG" id="COG1215">
    <property type="taxonomic scope" value="Bacteria"/>
</dbReference>
<dbReference type="RefSeq" id="WP_003323222.1">
    <property type="nucleotide sequence ID" value="NZ_ALPT02000019.1"/>
</dbReference>
<dbReference type="CDD" id="cd04179">
    <property type="entry name" value="DPM_DPG-synthase_like"/>
    <property type="match status" value="1"/>
</dbReference>
<reference evidence="11 13" key="1">
    <citation type="journal article" date="2014" name="Genome Announc.">
        <title>Draft Genome Sequence of Bacillus alcalophilus AV1934, a Classic Alkaliphile Isolated from Human Feces in 1934.</title>
        <authorList>
            <person name="Attie O."/>
            <person name="Jayaprakash A."/>
            <person name="Shah H."/>
            <person name="Paulsen I.T."/>
            <person name="Morino M."/>
            <person name="Takahashi Y."/>
            <person name="Narumi I."/>
            <person name="Sachidanandam R."/>
            <person name="Satoh K."/>
            <person name="Ito M."/>
            <person name="Krulwich T.A."/>
        </authorList>
    </citation>
    <scope>NUCLEOTIDE SEQUENCE [LARGE SCALE GENOMIC DNA]</scope>
    <source>
        <strain evidence="11 13">AV1934</strain>
    </source>
</reference>
<evidence type="ECO:0000313" key="11">
    <source>
        <dbReference type="EMBL" id="KGA97890.1"/>
    </source>
</evidence>
<evidence type="ECO:0000256" key="4">
    <source>
        <dbReference type="ARBA" id="ARBA00022679"/>
    </source>
</evidence>
<keyword evidence="4" id="KW-0808">Transferase</keyword>
<dbReference type="PANTHER" id="PTHR48090">
    <property type="entry name" value="UNDECAPRENYL-PHOSPHATE 4-DEOXY-4-FORMAMIDO-L-ARABINOSE TRANSFERASE-RELATED"/>
    <property type="match status" value="1"/>
</dbReference>
<dbReference type="AlphaFoldDB" id="A0A094XGJ8"/>
<dbReference type="GO" id="GO:0016757">
    <property type="term" value="F:glycosyltransferase activity"/>
    <property type="evidence" value="ECO:0007669"/>
    <property type="project" value="UniProtKB-KW"/>
</dbReference>
<evidence type="ECO:0000259" key="10">
    <source>
        <dbReference type="Pfam" id="PF00535"/>
    </source>
</evidence>
<evidence type="ECO:0000256" key="7">
    <source>
        <dbReference type="ARBA" id="ARBA00040894"/>
    </source>
</evidence>
<dbReference type="EC" id="2.4.1.266" evidence="6"/>
<dbReference type="PANTHER" id="PTHR48090:SF10">
    <property type="entry name" value="GLUCOSYL-3-PHOSPHOGLYCERATE SYNTHASE"/>
    <property type="match status" value="1"/>
</dbReference>
<evidence type="ECO:0000313" key="13">
    <source>
        <dbReference type="Proteomes" id="UP000002754"/>
    </source>
</evidence>
<comment type="catalytic activity">
    <reaction evidence="8">
        <text>(2R)-3-phosphoglycerate + UDP-alpha-D-glucose = (2R)-2-O-(alpha-D-glucopyranosyl)-3-phospho-glycerate + UDP + H(+)</text>
        <dbReference type="Rhea" id="RHEA:31319"/>
        <dbReference type="ChEBI" id="CHEBI:15378"/>
        <dbReference type="ChEBI" id="CHEBI:58223"/>
        <dbReference type="ChEBI" id="CHEBI:58272"/>
        <dbReference type="ChEBI" id="CHEBI:58885"/>
        <dbReference type="ChEBI" id="CHEBI:62600"/>
        <dbReference type="EC" id="2.4.1.266"/>
    </reaction>
    <physiologicalReaction direction="left-to-right" evidence="8">
        <dbReference type="Rhea" id="RHEA:31320"/>
    </physiologicalReaction>
</comment>
<sequence>MVQISVIVPAFNEEERIAHTLKAIRSLPFSLELIVVDDGSDDNTFSIANRYADEVIQLKENQGKGRALEAGFHKGKGEYILCLDADLGSTAKEAEALIQPALLAEADVIVSKVAPGKKAGFGLVKKRAQALIFEKTGVKLEAPLSGQRIFHRQWLPCIQSIHSARFGVETEMSIRFLEAGAKILEIETKMQHREMGKSIKGLWHRCKQLLDIERYRKEV</sequence>
<keyword evidence="13" id="KW-1185">Reference proteome</keyword>
<keyword evidence="5" id="KW-0460">Magnesium</keyword>
<reference evidence="12 14" key="2">
    <citation type="submission" date="2014-01" db="EMBL/GenBank/DDBJ databases">
        <title>Draft genome sequencing of Bacillus alcalophilus CGMCC 1.3604.</title>
        <authorList>
            <person name="Yang J."/>
            <person name="Diao L."/>
            <person name="Yang S."/>
        </authorList>
    </citation>
    <scope>NUCLEOTIDE SEQUENCE [LARGE SCALE GENOMIC DNA]</scope>
    <source>
        <strain evidence="12 14">CGMCC 1.3604</strain>
    </source>
</reference>
<dbReference type="EMBL" id="JALP01000192">
    <property type="protein sequence ID" value="THG89865.1"/>
    <property type="molecule type" value="Genomic_DNA"/>
</dbReference>
<dbReference type="Gene3D" id="3.90.550.10">
    <property type="entry name" value="Spore Coat Polysaccharide Biosynthesis Protein SpsA, Chain A"/>
    <property type="match status" value="1"/>
</dbReference>
<dbReference type="Proteomes" id="UP000297014">
    <property type="component" value="Unassembled WGS sequence"/>
</dbReference>
<evidence type="ECO:0000256" key="1">
    <source>
        <dbReference type="ARBA" id="ARBA00001946"/>
    </source>
</evidence>
<dbReference type="SUPFAM" id="SSF53448">
    <property type="entry name" value="Nucleotide-diphospho-sugar transferases"/>
    <property type="match status" value="1"/>
</dbReference>
<comment type="cofactor">
    <cofactor evidence="1">
        <name>Mg(2+)</name>
        <dbReference type="ChEBI" id="CHEBI:18420"/>
    </cofactor>
</comment>
<comment type="catalytic activity">
    <reaction evidence="9">
        <text>an NDP-alpha-D-glucose + (2R)-3-phosphoglycerate = (2R)-2-O-(alpha-D-glucopyranosyl)-3-phospho-glycerate + a ribonucleoside 5'-diphosphate + H(+)</text>
        <dbReference type="Rhea" id="RHEA:47244"/>
        <dbReference type="ChEBI" id="CHEBI:15378"/>
        <dbReference type="ChEBI" id="CHEBI:57930"/>
        <dbReference type="ChEBI" id="CHEBI:58272"/>
        <dbReference type="ChEBI" id="CHEBI:62600"/>
        <dbReference type="ChEBI" id="CHEBI:76533"/>
        <dbReference type="EC" id="2.4.1.266"/>
    </reaction>
    <physiologicalReaction direction="left-to-right" evidence="9">
        <dbReference type="Rhea" id="RHEA:47245"/>
    </physiologicalReaction>
</comment>
<comment type="caution">
    <text evidence="11">The sequence shown here is derived from an EMBL/GenBank/DDBJ whole genome shotgun (WGS) entry which is preliminary data.</text>
</comment>
<feature type="domain" description="Glycosyltransferase 2-like" evidence="10">
    <location>
        <begin position="5"/>
        <end position="135"/>
    </location>
</feature>
<organism evidence="11 13">
    <name type="scientific">Alkalihalobacillus alcalophilus ATCC 27647 = CGMCC 1.3604</name>
    <dbReference type="NCBI Taxonomy" id="1218173"/>
    <lineage>
        <taxon>Bacteria</taxon>
        <taxon>Bacillati</taxon>
        <taxon>Bacillota</taxon>
        <taxon>Bacilli</taxon>
        <taxon>Bacillales</taxon>
        <taxon>Bacillaceae</taxon>
        <taxon>Alkalihalobacillus</taxon>
    </lineage>
</organism>
<comment type="similarity">
    <text evidence="2">Belongs to the glycosyltransferase 2 family.</text>
</comment>
<dbReference type="InterPro" id="IPR029044">
    <property type="entry name" value="Nucleotide-diphossugar_trans"/>
</dbReference>
<name>A0A094XGJ8_ALKAL</name>
<proteinExistence type="inferred from homology"/>